<dbReference type="Proteomes" id="UP001202289">
    <property type="component" value="Unassembled WGS sequence"/>
</dbReference>
<evidence type="ECO:0000313" key="2">
    <source>
        <dbReference type="Proteomes" id="UP001202289"/>
    </source>
</evidence>
<dbReference type="EMBL" id="JAMBOP010000001">
    <property type="protein sequence ID" value="MCM3734527.1"/>
    <property type="molecule type" value="Genomic_DNA"/>
</dbReference>
<protein>
    <submittedName>
        <fullName evidence="1">RDD family protein</fullName>
    </submittedName>
</protein>
<accession>A0ACC6A0W0</accession>
<gene>
    <name evidence="1" type="ORF">M3215_01400</name>
</gene>
<evidence type="ECO:0000313" key="1">
    <source>
        <dbReference type="EMBL" id="MCM3734527.1"/>
    </source>
</evidence>
<reference evidence="1" key="1">
    <citation type="submission" date="2022-05" db="EMBL/GenBank/DDBJ databases">
        <title>Comparative Genomics of Spacecraft Associated Microbes.</title>
        <authorList>
            <person name="Tran M.T."/>
            <person name="Wright A."/>
            <person name="Seuylemezian A."/>
            <person name="Eisen J."/>
            <person name="Coil D."/>
        </authorList>
    </citation>
    <scope>NUCLEOTIDE SEQUENCE</scope>
    <source>
        <strain evidence="1">FAIRING 10M-2.2</strain>
    </source>
</reference>
<comment type="caution">
    <text evidence="1">The sequence shown here is derived from an EMBL/GenBank/DDBJ whole genome shotgun (WGS) entry which is preliminary data.</text>
</comment>
<proteinExistence type="predicted"/>
<keyword evidence="2" id="KW-1185">Reference proteome</keyword>
<name>A0ACC6A0W0_9BACI</name>
<organism evidence="1 2">
    <name type="scientific">Bacillus cytotoxicus</name>
    <dbReference type="NCBI Taxonomy" id="580165"/>
    <lineage>
        <taxon>Bacteria</taxon>
        <taxon>Bacillati</taxon>
        <taxon>Bacillota</taxon>
        <taxon>Bacilli</taxon>
        <taxon>Bacillales</taxon>
        <taxon>Bacillaceae</taxon>
        <taxon>Bacillus</taxon>
        <taxon>Bacillus cereus group</taxon>
    </lineage>
</organism>
<sequence>MHQGLAGFWRRFGASFLDKLVFVPFFVIFMLVGMSMDTAESVVGILAMLYILSVPVMWAGFTIGKRGLNIRIVRIDGQKITIWTTIKRYLLSGIVYSITFGIGYIVSAFMVALRKDKRSIHDLIAGTQVIRD</sequence>